<dbReference type="SUPFAM" id="SSF47473">
    <property type="entry name" value="EF-hand"/>
    <property type="match status" value="1"/>
</dbReference>
<organism evidence="3 4">
    <name type="scientific">Chlamydomonas reinhardtii</name>
    <name type="common">Chlamydomonas smithii</name>
    <dbReference type="NCBI Taxonomy" id="3055"/>
    <lineage>
        <taxon>Eukaryota</taxon>
        <taxon>Viridiplantae</taxon>
        <taxon>Chlorophyta</taxon>
        <taxon>core chlorophytes</taxon>
        <taxon>Chlorophyceae</taxon>
        <taxon>CS clade</taxon>
        <taxon>Chlamydomonadales</taxon>
        <taxon>Chlamydomonadaceae</taxon>
        <taxon>Chlamydomonas</taxon>
    </lineage>
</organism>
<feature type="region of interest" description="Disordered" evidence="1">
    <location>
        <begin position="218"/>
        <end position="302"/>
    </location>
</feature>
<dbReference type="PROSITE" id="PS50222">
    <property type="entry name" value="EF_HAND_2"/>
    <property type="match status" value="2"/>
</dbReference>
<dbReference type="Gramene" id="PNW85855">
    <property type="protein sequence ID" value="PNW85855"/>
    <property type="gene ID" value="CHLRE_03g202600v5"/>
</dbReference>
<feature type="region of interest" description="Disordered" evidence="1">
    <location>
        <begin position="365"/>
        <end position="429"/>
    </location>
</feature>
<dbReference type="AlphaFoldDB" id="A0A2K3DZA1"/>
<dbReference type="InterPro" id="IPR002048">
    <property type="entry name" value="EF_hand_dom"/>
</dbReference>
<feature type="compositionally biased region" description="Polar residues" evidence="1">
    <location>
        <begin position="399"/>
        <end position="423"/>
    </location>
</feature>
<evidence type="ECO:0000313" key="4">
    <source>
        <dbReference type="Proteomes" id="UP000006906"/>
    </source>
</evidence>
<keyword evidence="4" id="KW-1185">Reference proteome</keyword>
<gene>
    <name evidence="3" type="ORF">CHLRE_03g202600v5</name>
</gene>
<dbReference type="PaxDb" id="3055-EDP03373"/>
<dbReference type="GeneID" id="5718894"/>
<dbReference type="OrthoDB" id="26525at2759"/>
<dbReference type="InterPro" id="IPR052591">
    <property type="entry name" value="CML21-like"/>
</dbReference>
<reference evidence="3 4" key="1">
    <citation type="journal article" date="2007" name="Science">
        <title>The Chlamydomonas genome reveals the evolution of key animal and plant functions.</title>
        <authorList>
            <person name="Merchant S.S."/>
            <person name="Prochnik S.E."/>
            <person name="Vallon O."/>
            <person name="Harris E.H."/>
            <person name="Karpowicz S.J."/>
            <person name="Witman G.B."/>
            <person name="Terry A."/>
            <person name="Salamov A."/>
            <person name="Fritz-Laylin L.K."/>
            <person name="Marechal-Drouard L."/>
            <person name="Marshall W.F."/>
            <person name="Qu L.H."/>
            <person name="Nelson D.R."/>
            <person name="Sanderfoot A.A."/>
            <person name="Spalding M.H."/>
            <person name="Kapitonov V.V."/>
            <person name="Ren Q."/>
            <person name="Ferris P."/>
            <person name="Lindquist E."/>
            <person name="Shapiro H."/>
            <person name="Lucas S.M."/>
            <person name="Grimwood J."/>
            <person name="Schmutz J."/>
            <person name="Cardol P."/>
            <person name="Cerutti H."/>
            <person name="Chanfreau G."/>
            <person name="Chen C.L."/>
            <person name="Cognat V."/>
            <person name="Croft M.T."/>
            <person name="Dent R."/>
            <person name="Dutcher S."/>
            <person name="Fernandez E."/>
            <person name="Fukuzawa H."/>
            <person name="Gonzalez-Ballester D."/>
            <person name="Gonzalez-Halphen D."/>
            <person name="Hallmann A."/>
            <person name="Hanikenne M."/>
            <person name="Hippler M."/>
            <person name="Inwood W."/>
            <person name="Jabbari K."/>
            <person name="Kalanon M."/>
            <person name="Kuras R."/>
            <person name="Lefebvre P.A."/>
            <person name="Lemaire S.D."/>
            <person name="Lobanov A.V."/>
            <person name="Lohr M."/>
            <person name="Manuell A."/>
            <person name="Meier I."/>
            <person name="Mets L."/>
            <person name="Mittag M."/>
            <person name="Mittelmeier T."/>
            <person name="Moroney J.V."/>
            <person name="Moseley J."/>
            <person name="Napoli C."/>
            <person name="Nedelcu A.M."/>
            <person name="Niyogi K."/>
            <person name="Novoselov S.V."/>
            <person name="Paulsen I.T."/>
            <person name="Pazour G."/>
            <person name="Purton S."/>
            <person name="Ral J.P."/>
            <person name="Riano-Pachon D.M."/>
            <person name="Riekhof W."/>
            <person name="Rymarquis L."/>
            <person name="Schroda M."/>
            <person name="Stern D."/>
            <person name="Umen J."/>
            <person name="Willows R."/>
            <person name="Wilson N."/>
            <person name="Zimmer S.L."/>
            <person name="Allmer J."/>
            <person name="Balk J."/>
            <person name="Bisova K."/>
            <person name="Chen C.J."/>
            <person name="Elias M."/>
            <person name="Gendler K."/>
            <person name="Hauser C."/>
            <person name="Lamb M.R."/>
            <person name="Ledford H."/>
            <person name="Long J.C."/>
            <person name="Minagawa J."/>
            <person name="Page M.D."/>
            <person name="Pan J."/>
            <person name="Pootakham W."/>
            <person name="Roje S."/>
            <person name="Rose A."/>
            <person name="Stahlberg E."/>
            <person name="Terauchi A.M."/>
            <person name="Yang P."/>
            <person name="Ball S."/>
            <person name="Bowler C."/>
            <person name="Dieckmann C.L."/>
            <person name="Gladyshev V.N."/>
            <person name="Green P."/>
            <person name="Jorgensen R."/>
            <person name="Mayfield S."/>
            <person name="Mueller-Roeber B."/>
            <person name="Rajamani S."/>
            <person name="Sayre R.T."/>
            <person name="Brokstein P."/>
            <person name="Dubchak I."/>
            <person name="Goodstein D."/>
            <person name="Hornick L."/>
            <person name="Huang Y.W."/>
            <person name="Jhaveri J."/>
            <person name="Luo Y."/>
            <person name="Martinez D."/>
            <person name="Ngau W.C."/>
            <person name="Otillar B."/>
            <person name="Poliakov A."/>
            <person name="Porter A."/>
            <person name="Szajkowski L."/>
            <person name="Werner G."/>
            <person name="Zhou K."/>
            <person name="Grigoriev I.V."/>
            <person name="Rokhsar D.S."/>
            <person name="Grossman A.R."/>
        </authorList>
    </citation>
    <scope>NUCLEOTIDE SEQUENCE [LARGE SCALE GENOMIC DNA]</scope>
    <source>
        <strain evidence="4">CC-503</strain>
    </source>
</reference>
<accession>A0A2K3DZA1</accession>
<dbReference type="KEGG" id="cre:CHLRE_03g202600v5"/>
<dbReference type="Proteomes" id="UP000006906">
    <property type="component" value="Chromosome 3"/>
</dbReference>
<sequence>MLQLPKLTAGFKIVRQAYAHAVAVAADGKVTYACFRKSCGERMSLEAESDTLRELWNNLPGVSDKVLVSHADSVIMYMVIYLLDGITKRRTITNPEARKCLQLVEQSFMFFDSTADGCIERKELAYALKSGTKVWGRNTSKTLADHLFEQLSWTKEGRITFEEFLVGMERIVMDMADEDEDLEDGDEEDGVSLDGDGGRDNKSHDLQNRNSAFLKWQQQGSGDIDDLDDTDLSGKGHAAPKGTGASATASAPVTPFGPGTAPGAAAAAGPGATGGPSPALKALNSQGSMPGQTCGDPTALDQPASFAASSLASPLPQHMHSARPSCGGTIGGGGSARASCNGLAAVPSALSAATASNVLLSMSPSMDLGSPTGAAAAAAGARRRDSTHLFADQHGAHSGTASPAPSHNGFFSTPLQESQQQSGAPGAPINAASVPAQAFDWQTCFADVKSNLKGPLHTVVGMRPDSARRSSTGTLSTPPPPPALTVPGSMNGRRSATGMLSSPRPSTVVPTGALTASGVASPVGGRPSIAGGPQSTGPGALPAPSPLQPVAAVVAHQATAADAHDEVIPFCEFSAAGLVPVE</sequence>
<feature type="domain" description="EF-hand" evidence="2">
    <location>
        <begin position="99"/>
        <end position="134"/>
    </location>
</feature>
<dbReference type="CDD" id="cd00051">
    <property type="entry name" value="EFh"/>
    <property type="match status" value="1"/>
</dbReference>
<protein>
    <recommendedName>
        <fullName evidence="2">EF-hand domain-containing protein</fullName>
    </recommendedName>
</protein>
<dbReference type="PANTHER" id="PTHR23064">
    <property type="entry name" value="TROPONIN"/>
    <property type="match status" value="1"/>
</dbReference>
<dbReference type="ExpressionAtlas" id="A0A2K3DZA1">
    <property type="expression patterns" value="baseline and differential"/>
</dbReference>
<dbReference type="GO" id="GO:0005509">
    <property type="term" value="F:calcium ion binding"/>
    <property type="evidence" value="ECO:0007669"/>
    <property type="project" value="InterPro"/>
</dbReference>
<feature type="compositionally biased region" description="Acidic residues" evidence="1">
    <location>
        <begin position="179"/>
        <end position="191"/>
    </location>
</feature>
<feature type="region of interest" description="Disordered" evidence="1">
    <location>
        <begin position="463"/>
        <end position="543"/>
    </location>
</feature>
<evidence type="ECO:0000256" key="1">
    <source>
        <dbReference type="SAM" id="MobiDB-lite"/>
    </source>
</evidence>
<feature type="domain" description="EF-hand" evidence="2">
    <location>
        <begin position="139"/>
        <end position="174"/>
    </location>
</feature>
<evidence type="ECO:0000259" key="2">
    <source>
        <dbReference type="PROSITE" id="PS50222"/>
    </source>
</evidence>
<feature type="compositionally biased region" description="Low complexity" evidence="1">
    <location>
        <begin position="251"/>
        <end position="279"/>
    </location>
</feature>
<feature type="region of interest" description="Disordered" evidence="1">
    <location>
        <begin position="179"/>
        <end position="205"/>
    </location>
</feature>
<dbReference type="STRING" id="3055.A0A2K3DZA1"/>
<feature type="compositionally biased region" description="Basic and acidic residues" evidence="1">
    <location>
        <begin position="196"/>
        <end position="205"/>
    </location>
</feature>
<dbReference type="RefSeq" id="XP_001693347.2">
    <property type="nucleotide sequence ID" value="XM_001693295.2"/>
</dbReference>
<proteinExistence type="predicted"/>
<dbReference type="Gene3D" id="1.10.238.10">
    <property type="entry name" value="EF-hand"/>
    <property type="match status" value="1"/>
</dbReference>
<evidence type="ECO:0000313" key="3">
    <source>
        <dbReference type="EMBL" id="PNW85855.1"/>
    </source>
</evidence>
<dbReference type="InParanoid" id="A0A2K3DZA1"/>
<feature type="compositionally biased region" description="Polar residues" evidence="1">
    <location>
        <begin position="492"/>
        <end position="509"/>
    </location>
</feature>
<dbReference type="InterPro" id="IPR011992">
    <property type="entry name" value="EF-hand-dom_pair"/>
</dbReference>
<dbReference type="EMBL" id="CM008964">
    <property type="protein sequence ID" value="PNW85855.1"/>
    <property type="molecule type" value="Genomic_DNA"/>
</dbReference>
<name>A0A2K3DZA1_CHLRE</name>